<feature type="transmembrane region" description="Helical" evidence="1">
    <location>
        <begin position="36"/>
        <end position="56"/>
    </location>
</feature>
<reference evidence="3 4" key="1">
    <citation type="journal article" date="2016" name="Nat. Commun.">
        <title>Thousands of microbial genomes shed light on interconnected biogeochemical processes in an aquifer system.</title>
        <authorList>
            <person name="Anantharaman K."/>
            <person name="Brown C.T."/>
            <person name="Hug L.A."/>
            <person name="Sharon I."/>
            <person name="Castelle C.J."/>
            <person name="Probst A.J."/>
            <person name="Thomas B.C."/>
            <person name="Singh A."/>
            <person name="Wilkins M.J."/>
            <person name="Karaoz U."/>
            <person name="Brodie E.L."/>
            <person name="Williams K.H."/>
            <person name="Hubbard S.S."/>
            <person name="Banfield J.F."/>
        </authorList>
    </citation>
    <scope>NUCLEOTIDE SEQUENCE [LARGE SCALE GENOMIC DNA]</scope>
</reference>
<organism evidence="3 4">
    <name type="scientific">Candidatus Muproteobacteria bacterium RBG_16_65_31</name>
    <dbReference type="NCBI Taxonomy" id="1817759"/>
    <lineage>
        <taxon>Bacteria</taxon>
        <taxon>Pseudomonadati</taxon>
        <taxon>Pseudomonadota</taxon>
        <taxon>Candidatus Muproteobacteria</taxon>
    </lineage>
</organism>
<dbReference type="Proteomes" id="UP000179344">
    <property type="component" value="Unassembled WGS sequence"/>
</dbReference>
<feature type="transmembrane region" description="Helical" evidence="1">
    <location>
        <begin position="176"/>
        <end position="197"/>
    </location>
</feature>
<evidence type="ECO:0000256" key="1">
    <source>
        <dbReference type="SAM" id="Phobius"/>
    </source>
</evidence>
<dbReference type="GO" id="GO:0043565">
    <property type="term" value="F:sequence-specific DNA binding"/>
    <property type="evidence" value="ECO:0007669"/>
    <property type="project" value="InterPro"/>
</dbReference>
<evidence type="ECO:0000313" key="3">
    <source>
        <dbReference type="EMBL" id="OGI44501.1"/>
    </source>
</evidence>
<keyword evidence="1" id="KW-0472">Membrane</keyword>
<feature type="transmembrane region" description="Helical" evidence="1">
    <location>
        <begin position="68"/>
        <end position="86"/>
    </location>
</feature>
<feature type="transmembrane region" description="Helical" evidence="1">
    <location>
        <begin position="203"/>
        <end position="225"/>
    </location>
</feature>
<proteinExistence type="predicted"/>
<dbReference type="Pfam" id="PF02954">
    <property type="entry name" value="HTH_8"/>
    <property type="match status" value="1"/>
</dbReference>
<keyword evidence="1" id="KW-0812">Transmembrane</keyword>
<dbReference type="InterPro" id="IPR002197">
    <property type="entry name" value="HTH_Fis"/>
</dbReference>
<feature type="domain" description="DNA binding HTH" evidence="2">
    <location>
        <begin position="439"/>
        <end position="479"/>
    </location>
</feature>
<sequence length="489" mass="54956">MIIYVYSIPAILALFAKVFILYFSRHAEIQNTQTRIFRAIVILSLLQNIAELLILQKPFESGFHYGGITFYITSALMLALLMRITISISFDNYRTSRFLLLYALIYGYALLVAALLLFTPWIVAGFQDLNGYTSLRIPGPLMWMFDGFILASCLAAIFLPVWGLRTEQSSIARVQCKIWIATAMPLMVLVITIIVLLELKIRLFNATVTTPLLVALSLAAVGYALHNRRIVEPDFYIPWTKARKFKTKLYSNLAALGRDVHQYSTIQAALSRLSEILKCPLTFFGAETSALAGVYHHGDQIHFPRSELKAIERMVVAGEIRDLNPHVYELMKKYHVAAIVPFFCSSERACCWLLLGESFSRRVYTPRDFEEVEKLFRKMAGLFLDKMLEISVKPGRPQAQPRSSENHDALLHTGYDMSAHAPSAMPAPADPAKALPASIAEYEEALIRQALVRCNGNQAQAARLLGVRPNTLHYKIERYGLSGLGGLKS</sequence>
<feature type="transmembrane region" description="Helical" evidence="1">
    <location>
        <begin position="143"/>
        <end position="164"/>
    </location>
</feature>
<gene>
    <name evidence="3" type="ORF">A2V92_02790</name>
</gene>
<comment type="caution">
    <text evidence="3">The sequence shown here is derived from an EMBL/GenBank/DDBJ whole genome shotgun (WGS) entry which is preliminary data.</text>
</comment>
<dbReference type="AlphaFoldDB" id="A0A1F6THA7"/>
<dbReference type="Gene3D" id="1.10.10.60">
    <property type="entry name" value="Homeodomain-like"/>
    <property type="match status" value="1"/>
</dbReference>
<protein>
    <recommendedName>
        <fullName evidence="2">DNA binding HTH domain-containing protein</fullName>
    </recommendedName>
</protein>
<dbReference type="PRINTS" id="PR01590">
    <property type="entry name" value="HTHFIS"/>
</dbReference>
<dbReference type="SUPFAM" id="SSF46689">
    <property type="entry name" value="Homeodomain-like"/>
    <property type="match status" value="1"/>
</dbReference>
<name>A0A1F6THA7_9PROT</name>
<dbReference type="EMBL" id="MFST01000046">
    <property type="protein sequence ID" value="OGI44501.1"/>
    <property type="molecule type" value="Genomic_DNA"/>
</dbReference>
<accession>A0A1F6THA7</accession>
<feature type="transmembrane region" description="Helical" evidence="1">
    <location>
        <begin position="98"/>
        <end position="123"/>
    </location>
</feature>
<dbReference type="InterPro" id="IPR009057">
    <property type="entry name" value="Homeodomain-like_sf"/>
</dbReference>
<feature type="transmembrane region" description="Helical" evidence="1">
    <location>
        <begin position="6"/>
        <end position="24"/>
    </location>
</feature>
<evidence type="ECO:0000259" key="2">
    <source>
        <dbReference type="Pfam" id="PF02954"/>
    </source>
</evidence>
<keyword evidence="1" id="KW-1133">Transmembrane helix</keyword>
<evidence type="ECO:0000313" key="4">
    <source>
        <dbReference type="Proteomes" id="UP000179344"/>
    </source>
</evidence>